<dbReference type="Proteomes" id="UP001596512">
    <property type="component" value="Unassembled WGS sequence"/>
</dbReference>
<evidence type="ECO:0000313" key="2">
    <source>
        <dbReference type="EMBL" id="MFC7615548.1"/>
    </source>
</evidence>
<evidence type="ECO:0000256" key="1">
    <source>
        <dbReference type="SAM" id="MobiDB-lite"/>
    </source>
</evidence>
<protein>
    <recommendedName>
        <fullName evidence="4">IstB-like ATP binding protein</fullName>
    </recommendedName>
</protein>
<evidence type="ECO:0008006" key="4">
    <source>
        <dbReference type="Google" id="ProtNLM"/>
    </source>
</evidence>
<gene>
    <name evidence="2" type="ORF">ACFQV2_20635</name>
</gene>
<accession>A0ABW2TQM7</accession>
<dbReference type="EMBL" id="JBHTEY010000004">
    <property type="protein sequence ID" value="MFC7615548.1"/>
    <property type="molecule type" value="Genomic_DNA"/>
</dbReference>
<keyword evidence="3" id="KW-1185">Reference proteome</keyword>
<feature type="region of interest" description="Disordered" evidence="1">
    <location>
        <begin position="1"/>
        <end position="22"/>
    </location>
</feature>
<sequence length="143" mass="15101">MTTMRRGKLSRGAPQHVHAEFHGPVDLNGGTVGIVNAARERRPRTARAAARVLFGPPDPPLPDRPSAWLDPRAGVLPAVPRAELADLLAWCRDPDAPTARLVTGAGGQGKTHLAAALCAALGRGWLAGFVKRGGTGQRARSRR</sequence>
<reference evidence="3" key="1">
    <citation type="journal article" date="2019" name="Int. J. Syst. Evol. Microbiol.">
        <title>The Global Catalogue of Microorganisms (GCM) 10K type strain sequencing project: providing services to taxonomists for standard genome sequencing and annotation.</title>
        <authorList>
            <consortium name="The Broad Institute Genomics Platform"/>
            <consortium name="The Broad Institute Genome Sequencing Center for Infectious Disease"/>
            <person name="Wu L."/>
            <person name="Ma J."/>
        </authorList>
    </citation>
    <scope>NUCLEOTIDE SEQUENCE [LARGE SCALE GENOMIC DNA]</scope>
    <source>
        <strain evidence="3">JCM 17695</strain>
    </source>
</reference>
<proteinExistence type="predicted"/>
<evidence type="ECO:0000313" key="3">
    <source>
        <dbReference type="Proteomes" id="UP001596512"/>
    </source>
</evidence>
<organism evidence="2 3">
    <name type="scientific">Actinokineospora soli</name>
    <dbReference type="NCBI Taxonomy" id="1048753"/>
    <lineage>
        <taxon>Bacteria</taxon>
        <taxon>Bacillati</taxon>
        <taxon>Actinomycetota</taxon>
        <taxon>Actinomycetes</taxon>
        <taxon>Pseudonocardiales</taxon>
        <taxon>Pseudonocardiaceae</taxon>
        <taxon>Actinokineospora</taxon>
    </lineage>
</organism>
<name>A0ABW2TQM7_9PSEU</name>
<comment type="caution">
    <text evidence="2">The sequence shown here is derived from an EMBL/GenBank/DDBJ whole genome shotgun (WGS) entry which is preliminary data.</text>
</comment>